<dbReference type="EMBL" id="KE124838">
    <property type="protein sequence ID" value="EPB77369.1"/>
    <property type="molecule type" value="Genomic_DNA"/>
</dbReference>
<dbReference type="Pfam" id="PF00017">
    <property type="entry name" value="SH2"/>
    <property type="match status" value="1"/>
</dbReference>
<evidence type="ECO:0000256" key="3">
    <source>
        <dbReference type="PROSITE-ProRule" id="PRU00191"/>
    </source>
</evidence>
<evidence type="ECO:0000313" key="8">
    <source>
        <dbReference type="Proteomes" id="UP000054495"/>
    </source>
</evidence>
<evidence type="ECO:0000256" key="2">
    <source>
        <dbReference type="ARBA" id="ARBA00022999"/>
    </source>
</evidence>
<protein>
    <submittedName>
        <fullName evidence="7">SH2 domain protein</fullName>
    </submittedName>
</protein>
<dbReference type="InterPro" id="IPR036028">
    <property type="entry name" value="SH3-like_dom_sf"/>
</dbReference>
<dbReference type="SUPFAM" id="SSF55550">
    <property type="entry name" value="SH2 domain"/>
    <property type="match status" value="1"/>
</dbReference>
<dbReference type="InterPro" id="IPR051184">
    <property type="entry name" value="Tyrosine-phos_adapter"/>
</dbReference>
<dbReference type="SMART" id="SM00252">
    <property type="entry name" value="SH2"/>
    <property type="match status" value="1"/>
</dbReference>
<dbReference type="PANTHER" id="PTHR19969:SF14">
    <property type="entry name" value="DREADLOCKS, ISOFORM B"/>
    <property type="match status" value="1"/>
</dbReference>
<evidence type="ECO:0000256" key="4">
    <source>
        <dbReference type="PROSITE-ProRule" id="PRU00192"/>
    </source>
</evidence>
<keyword evidence="1 4" id="KW-0728">SH3 domain</keyword>
<name>A0A0D6LZX4_9BILA</name>
<sequence length="198" mass="21690">MVTGLTVFALGELLDIIDHPAHDPDWWMARNSVGQQGLVPKNYIEVSIIANGTAVVPQHLKQEFSSPGICLQLLAARQLDVSSSLQVVSAGNSSGGAMMDREPWFFGRISRDEADRLLANGREGEFLVRDSESNPGDLSISMRGVERNKHFKVQTIGGQLHIGSRAFPSMTSLIQHYTANPIFSSGTEKLYLTRPLAK</sequence>
<evidence type="ECO:0000259" key="6">
    <source>
        <dbReference type="PROSITE" id="PS50002"/>
    </source>
</evidence>
<feature type="domain" description="SH3" evidence="6">
    <location>
        <begin position="1"/>
        <end position="49"/>
    </location>
</feature>
<keyword evidence="8" id="KW-1185">Reference proteome</keyword>
<dbReference type="SUPFAM" id="SSF50044">
    <property type="entry name" value="SH3-domain"/>
    <property type="match status" value="1"/>
</dbReference>
<proteinExistence type="predicted"/>
<dbReference type="GO" id="GO:0035591">
    <property type="term" value="F:signaling adaptor activity"/>
    <property type="evidence" value="ECO:0007669"/>
    <property type="project" value="TreeGrafter"/>
</dbReference>
<accession>A0A0D6LZX4</accession>
<dbReference type="GO" id="GO:0005737">
    <property type="term" value="C:cytoplasm"/>
    <property type="evidence" value="ECO:0007669"/>
    <property type="project" value="TreeGrafter"/>
</dbReference>
<reference evidence="7 8" key="1">
    <citation type="submission" date="2013-05" db="EMBL/GenBank/DDBJ databases">
        <title>Draft genome of the parasitic nematode Anyclostoma ceylanicum.</title>
        <authorList>
            <person name="Mitreva M."/>
        </authorList>
    </citation>
    <scope>NUCLEOTIDE SEQUENCE [LARGE SCALE GENOMIC DNA]</scope>
</reference>
<dbReference type="GO" id="GO:0016477">
    <property type="term" value="P:cell migration"/>
    <property type="evidence" value="ECO:0007669"/>
    <property type="project" value="TreeGrafter"/>
</dbReference>
<keyword evidence="2 3" id="KW-0727">SH2 domain</keyword>
<dbReference type="Gene3D" id="3.30.505.10">
    <property type="entry name" value="SH2 domain"/>
    <property type="match status" value="1"/>
</dbReference>
<dbReference type="InterPro" id="IPR036860">
    <property type="entry name" value="SH2_dom_sf"/>
</dbReference>
<dbReference type="PANTHER" id="PTHR19969">
    <property type="entry name" value="SH2-SH3 ADAPTOR PROTEIN-RELATED"/>
    <property type="match status" value="1"/>
</dbReference>
<dbReference type="AlphaFoldDB" id="A0A0D6LZX4"/>
<organism evidence="7 8">
    <name type="scientific">Ancylostoma ceylanicum</name>
    <dbReference type="NCBI Taxonomy" id="53326"/>
    <lineage>
        <taxon>Eukaryota</taxon>
        <taxon>Metazoa</taxon>
        <taxon>Ecdysozoa</taxon>
        <taxon>Nematoda</taxon>
        <taxon>Chromadorea</taxon>
        <taxon>Rhabditida</taxon>
        <taxon>Rhabditina</taxon>
        <taxon>Rhabditomorpha</taxon>
        <taxon>Strongyloidea</taxon>
        <taxon>Ancylostomatidae</taxon>
        <taxon>Ancylostomatinae</taxon>
        <taxon>Ancylostoma</taxon>
    </lineage>
</organism>
<evidence type="ECO:0000259" key="5">
    <source>
        <dbReference type="PROSITE" id="PS50001"/>
    </source>
</evidence>
<dbReference type="Gene3D" id="2.30.30.40">
    <property type="entry name" value="SH3 Domains"/>
    <property type="match status" value="1"/>
</dbReference>
<dbReference type="PRINTS" id="PR00401">
    <property type="entry name" value="SH2DOMAIN"/>
</dbReference>
<feature type="domain" description="SH2" evidence="5">
    <location>
        <begin position="104"/>
        <end position="196"/>
    </location>
</feature>
<dbReference type="InterPro" id="IPR001452">
    <property type="entry name" value="SH3_domain"/>
</dbReference>
<dbReference type="InterPro" id="IPR000980">
    <property type="entry name" value="SH2"/>
</dbReference>
<evidence type="ECO:0000256" key="1">
    <source>
        <dbReference type="ARBA" id="ARBA00022443"/>
    </source>
</evidence>
<dbReference type="GO" id="GO:0030971">
    <property type="term" value="F:receptor tyrosine kinase binding"/>
    <property type="evidence" value="ECO:0007669"/>
    <property type="project" value="TreeGrafter"/>
</dbReference>
<dbReference type="PROSITE" id="PS50002">
    <property type="entry name" value="SH3"/>
    <property type="match status" value="1"/>
</dbReference>
<dbReference type="GO" id="GO:0048013">
    <property type="term" value="P:ephrin receptor signaling pathway"/>
    <property type="evidence" value="ECO:0007669"/>
    <property type="project" value="TreeGrafter"/>
</dbReference>
<dbReference type="Proteomes" id="UP000054495">
    <property type="component" value="Unassembled WGS sequence"/>
</dbReference>
<gene>
    <name evidence="7" type="ORF">ANCCEY_03522</name>
</gene>
<evidence type="ECO:0000313" key="7">
    <source>
        <dbReference type="EMBL" id="EPB77369.1"/>
    </source>
</evidence>
<dbReference type="PROSITE" id="PS50001">
    <property type="entry name" value="SH2"/>
    <property type="match status" value="1"/>
</dbReference>